<dbReference type="PANTHER" id="PTHR43278">
    <property type="entry name" value="NAD(P)H-DEPENDENT FMN-CONTAINING OXIDOREDUCTASE YWQN-RELATED"/>
    <property type="match status" value="1"/>
</dbReference>
<keyword evidence="1" id="KW-0285">Flavoprotein</keyword>
<evidence type="ECO:0008006" key="5">
    <source>
        <dbReference type="Google" id="ProtNLM"/>
    </source>
</evidence>
<organism evidence="3 4">
    <name type="scientific">Faecalicatena orotica</name>
    <dbReference type="NCBI Taxonomy" id="1544"/>
    <lineage>
        <taxon>Bacteria</taxon>
        <taxon>Bacillati</taxon>
        <taxon>Bacillota</taxon>
        <taxon>Clostridia</taxon>
        <taxon>Lachnospirales</taxon>
        <taxon>Lachnospiraceae</taxon>
        <taxon>Faecalicatena</taxon>
    </lineage>
</organism>
<gene>
    <name evidence="3" type="ORF">A8806_102127</name>
</gene>
<name>A0A2Y9C9N6_9FIRM</name>
<comment type="caution">
    <text evidence="3">The sequence shown here is derived from an EMBL/GenBank/DDBJ whole genome shotgun (WGS) entry which is preliminary data.</text>
</comment>
<dbReference type="SUPFAM" id="SSF52218">
    <property type="entry name" value="Flavoproteins"/>
    <property type="match status" value="1"/>
</dbReference>
<evidence type="ECO:0000313" key="4">
    <source>
        <dbReference type="Proteomes" id="UP000245845"/>
    </source>
</evidence>
<accession>A0A2Y9C9N6</accession>
<keyword evidence="4" id="KW-1185">Reference proteome</keyword>
<dbReference type="EMBL" id="QGDL01000002">
    <property type="protein sequence ID" value="PWJ31271.1"/>
    <property type="molecule type" value="Genomic_DNA"/>
</dbReference>
<keyword evidence="2" id="KW-0288">FMN</keyword>
<evidence type="ECO:0000256" key="1">
    <source>
        <dbReference type="ARBA" id="ARBA00022630"/>
    </source>
</evidence>
<sequence length="159" mass="18819">MRTVIVSEREDTPAAEKGTFILDLSSREVRDCTGCWSCWQRTPGRCASHDLDDFYRAFMQADKVIFYIGVSCDFVSGKLKTLFDRMIPHFLPYTTYRTGESMHVTRYDHYPEIEVYYKGDFSSREARILYEEYLGRVFYHFHIPKVLIHSENEKKERTA</sequence>
<protein>
    <recommendedName>
        <fullName evidence="5">NADPH-dependent FMN reductase</fullName>
    </recommendedName>
</protein>
<dbReference type="AlphaFoldDB" id="A0A2Y9C9N6"/>
<reference evidence="3 4" key="1">
    <citation type="submission" date="2018-05" db="EMBL/GenBank/DDBJ databases">
        <title>The Hungate 1000. A catalogue of reference genomes from the rumen microbiome.</title>
        <authorList>
            <person name="Kelly W."/>
        </authorList>
    </citation>
    <scope>NUCLEOTIDE SEQUENCE [LARGE SCALE GENOMIC DNA]</scope>
    <source>
        <strain evidence="3 4">NLAE-zl-C242</strain>
    </source>
</reference>
<dbReference type="OrthoDB" id="9805976at2"/>
<dbReference type="InterPro" id="IPR051796">
    <property type="entry name" value="ISF_SsuE-like"/>
</dbReference>
<dbReference type="InterPro" id="IPR029039">
    <property type="entry name" value="Flavoprotein-like_sf"/>
</dbReference>
<evidence type="ECO:0000313" key="3">
    <source>
        <dbReference type="EMBL" id="PWJ31271.1"/>
    </source>
</evidence>
<dbReference type="RefSeq" id="WP_109729992.1">
    <property type="nucleotide sequence ID" value="NZ_BAAACK010000006.1"/>
</dbReference>
<dbReference type="PANTHER" id="PTHR43278:SF2">
    <property type="entry name" value="IRON-SULFUR FLAVOPROTEIN"/>
    <property type="match status" value="1"/>
</dbReference>
<evidence type="ECO:0000256" key="2">
    <source>
        <dbReference type="ARBA" id="ARBA00022643"/>
    </source>
</evidence>
<proteinExistence type="predicted"/>
<dbReference type="Proteomes" id="UP000245845">
    <property type="component" value="Unassembled WGS sequence"/>
</dbReference>
<dbReference type="Gene3D" id="3.40.50.360">
    <property type="match status" value="1"/>
</dbReference>